<protein>
    <recommendedName>
        <fullName evidence="5">Pre-rRNA-processing protein RIX1 N-terminal domain-containing protein</fullName>
    </recommendedName>
</protein>
<name>A0A6L2PDT8_COPFO</name>
<dbReference type="FunCoup" id="A0A6L2PDT8">
    <property type="interactions" value="87"/>
</dbReference>
<dbReference type="GO" id="GO:0005634">
    <property type="term" value="C:nucleus"/>
    <property type="evidence" value="ECO:0007669"/>
    <property type="project" value="UniProtKB-SubCell"/>
</dbReference>
<accession>A0A6L2PDT8</accession>
<proteinExistence type="inferred from homology"/>
<dbReference type="PANTHER" id="PTHR34105:SF1">
    <property type="entry name" value="PROLINE-, GLUTAMIC ACID- AND LEUCINE-RICH PROTEIN 1"/>
    <property type="match status" value="1"/>
</dbReference>
<evidence type="ECO:0000256" key="1">
    <source>
        <dbReference type="ARBA" id="ARBA00004123"/>
    </source>
</evidence>
<dbReference type="Gene3D" id="1.25.10.10">
    <property type="entry name" value="Leucine-rich Repeat Variant"/>
    <property type="match status" value="1"/>
</dbReference>
<dbReference type="OrthoDB" id="8189007at2759"/>
<evidence type="ECO:0000313" key="7">
    <source>
        <dbReference type="Proteomes" id="UP000502823"/>
    </source>
</evidence>
<feature type="compositionally biased region" description="Basic and acidic residues" evidence="4">
    <location>
        <begin position="808"/>
        <end position="820"/>
    </location>
</feature>
<feature type="region of interest" description="Disordered" evidence="4">
    <location>
        <begin position="611"/>
        <end position="644"/>
    </location>
</feature>
<dbReference type="AlphaFoldDB" id="A0A6L2PDT8"/>
<keyword evidence="7" id="KW-1185">Reference proteome</keyword>
<feature type="compositionally biased region" description="Polar residues" evidence="4">
    <location>
        <begin position="630"/>
        <end position="639"/>
    </location>
</feature>
<evidence type="ECO:0000259" key="5">
    <source>
        <dbReference type="Pfam" id="PF08167"/>
    </source>
</evidence>
<organism evidence="6 7">
    <name type="scientific">Coptotermes formosanus</name>
    <name type="common">Formosan subterranean termite</name>
    <dbReference type="NCBI Taxonomy" id="36987"/>
    <lineage>
        <taxon>Eukaryota</taxon>
        <taxon>Metazoa</taxon>
        <taxon>Ecdysozoa</taxon>
        <taxon>Arthropoda</taxon>
        <taxon>Hexapoda</taxon>
        <taxon>Insecta</taxon>
        <taxon>Pterygota</taxon>
        <taxon>Neoptera</taxon>
        <taxon>Polyneoptera</taxon>
        <taxon>Dictyoptera</taxon>
        <taxon>Blattodea</taxon>
        <taxon>Blattoidea</taxon>
        <taxon>Termitoidae</taxon>
        <taxon>Rhinotermitidae</taxon>
        <taxon>Coptotermes</taxon>
    </lineage>
</organism>
<evidence type="ECO:0000313" key="6">
    <source>
        <dbReference type="EMBL" id="GFG30576.1"/>
    </source>
</evidence>
<feature type="region of interest" description="Disordered" evidence="4">
    <location>
        <begin position="808"/>
        <end position="838"/>
    </location>
</feature>
<reference evidence="7" key="1">
    <citation type="submission" date="2020-01" db="EMBL/GenBank/DDBJ databases">
        <title>Draft genome sequence of the Termite Coptotermes fromosanus.</title>
        <authorList>
            <person name="Itakura S."/>
            <person name="Yosikawa Y."/>
            <person name="Umezawa K."/>
        </authorList>
    </citation>
    <scope>NUCLEOTIDE SEQUENCE [LARGE SCALE GENOMIC DNA]</scope>
</reference>
<evidence type="ECO:0000256" key="4">
    <source>
        <dbReference type="SAM" id="MobiDB-lite"/>
    </source>
</evidence>
<sequence>MDGMLSLFETVAQSDCHNVLLQTFLKTCTEHQAFVTKAPVLIQSVVAQINGKLNSSATRYDGLLLLKTFLPQCSVEIFGENVIFWMQQCLKSVEGGQNKHALANVSYQVLKILLQMSEQMPEMKRVIGGNVVTKIIDNFEQLSTQEALLPMLECLEVLMCNYGPSCGQQKSVVEKCVLQHVDSSDINVIKRIAHCVAFLPLLGGGGSLGANHVSRWKQEQQKVCATLHCILDELFDNVREIPSSRNSVTSCQALSLPPISESTPLLRVYQLMARFINISKFLQALLISEFPVEKTVLPDEILGVICRGLAVNSHTMGKKVSADLLMVGAVLPQIHIALLKVLDSLIICCGCNLLPYAPVVCKLVLQTLKWTSTEKWAYGIEKPYGQLRVAACNTLTLWLQTSKCGSCVELISEQLVPVLMQDIWFKKEAVTLNVHSTSSKKRQKCDQNTSEQQGIWSSRKYIPDQKANSKACRAALQVLQCMLHSAATFIKPTVHRLLQETTVGLVFDIQQASRAHDFPVPYAETSCRLELYHLLHTLVLEPHSTWPPPTQFAFHMLSAGRSDPNLEVSHFCTGALIAVEKLVHPASGTLHFPVSLEEMLESTRWYRQEYSTKPNESSSFVETSEEENIQNDVHSSAESDGSEPVICHTDNAESSSEEVVVEYDSRMEGEGGDETDEYLKEDISESELATVDSEGSDSSVENEVPQSYGLSDMLTKVHDKEKVLVIETSESDEDVQHEEESESVMGIRGENYTLTNVGVCEKDVNKHYNSRTDNKIHSVSCVTSNQEPSVVISTDSTKNIYTSANLDKEGKLLPDEEQMKNTENSGDASNKCEKGSKDITASTKISATGKSLLVTENEEERQDNGIMWIVQEDEDDDSAPNSKRMKLDLPESPKKHHKSDAETSDSSVKGCTAVPITMNGKEEQQADGLGQDAQVPNEEEMLQAFVDALTE</sequence>
<dbReference type="InterPro" id="IPR016024">
    <property type="entry name" value="ARM-type_fold"/>
</dbReference>
<comment type="caution">
    <text evidence="6">The sequence shown here is derived from an EMBL/GenBank/DDBJ whole genome shotgun (WGS) entry which is preliminary data.</text>
</comment>
<comment type="subcellular location">
    <subcellularLocation>
        <location evidence="1">Nucleus</location>
    </subcellularLocation>
</comment>
<dbReference type="PANTHER" id="PTHR34105">
    <property type="entry name" value="PROLINE-, GLUTAMIC ACID- AND LEUCINE-RICH PROTEIN 1"/>
    <property type="match status" value="1"/>
</dbReference>
<feature type="region of interest" description="Disordered" evidence="4">
    <location>
        <begin position="687"/>
        <end position="707"/>
    </location>
</feature>
<feature type="domain" description="Pre-rRNA-processing protein RIX1 N-terminal" evidence="5">
    <location>
        <begin position="20"/>
        <end position="187"/>
    </location>
</feature>
<evidence type="ECO:0000256" key="3">
    <source>
        <dbReference type="ARBA" id="ARBA00023242"/>
    </source>
</evidence>
<dbReference type="InterPro" id="IPR012583">
    <property type="entry name" value="RIX1_N"/>
</dbReference>
<dbReference type="GO" id="GO:0006364">
    <property type="term" value="P:rRNA processing"/>
    <property type="evidence" value="ECO:0007669"/>
    <property type="project" value="TreeGrafter"/>
</dbReference>
<dbReference type="InterPro" id="IPR011989">
    <property type="entry name" value="ARM-like"/>
</dbReference>
<feature type="compositionally biased region" description="Polar residues" evidence="4">
    <location>
        <begin position="696"/>
        <end position="707"/>
    </location>
</feature>
<dbReference type="InParanoid" id="A0A6L2PDT8"/>
<comment type="similarity">
    <text evidence="2">Belongs to the RIX1/PELP1 family.</text>
</comment>
<keyword evidence="3" id="KW-0539">Nucleus</keyword>
<dbReference type="Proteomes" id="UP000502823">
    <property type="component" value="Unassembled WGS sequence"/>
</dbReference>
<dbReference type="EMBL" id="BLKM01010564">
    <property type="protein sequence ID" value="GFG30576.1"/>
    <property type="molecule type" value="Genomic_DNA"/>
</dbReference>
<feature type="region of interest" description="Disordered" evidence="4">
    <location>
        <begin position="872"/>
        <end position="911"/>
    </location>
</feature>
<gene>
    <name evidence="6" type="ORF">Cfor_10494</name>
</gene>
<dbReference type="SUPFAM" id="SSF48371">
    <property type="entry name" value="ARM repeat"/>
    <property type="match status" value="1"/>
</dbReference>
<dbReference type="Pfam" id="PF08167">
    <property type="entry name" value="RIX1"/>
    <property type="match status" value="1"/>
</dbReference>
<evidence type="ECO:0000256" key="2">
    <source>
        <dbReference type="ARBA" id="ARBA00010511"/>
    </source>
</evidence>